<evidence type="ECO:0000259" key="9">
    <source>
        <dbReference type="Pfam" id="PF17802"/>
    </source>
</evidence>
<evidence type="ECO:0000259" key="7">
    <source>
        <dbReference type="Pfam" id="PF00746"/>
    </source>
</evidence>
<dbReference type="Pfam" id="PF17802">
    <property type="entry name" value="SpaA"/>
    <property type="match status" value="2"/>
</dbReference>
<evidence type="ECO:0000259" key="8">
    <source>
        <dbReference type="Pfam" id="PF16555"/>
    </source>
</evidence>
<feature type="domain" description="SpaA-like prealbumin fold" evidence="9">
    <location>
        <begin position="541"/>
        <end position="637"/>
    </location>
</feature>
<dbReference type="InterPro" id="IPR032364">
    <property type="entry name" value="GramPos_pilinD1_N"/>
</dbReference>
<organism evidence="10 11">
    <name type="scientific">Lacticaseibacillus manihotivorans DSM 13343 = JCM 12514</name>
    <dbReference type="NCBI Taxonomy" id="1423769"/>
    <lineage>
        <taxon>Bacteria</taxon>
        <taxon>Bacillati</taxon>
        <taxon>Bacillota</taxon>
        <taxon>Bacilli</taxon>
        <taxon>Lactobacillales</taxon>
        <taxon>Lactobacillaceae</taxon>
        <taxon>Lacticaseibacillus</taxon>
    </lineage>
</organism>
<dbReference type="SUPFAM" id="SSF49478">
    <property type="entry name" value="Cna protein B-type domain"/>
    <property type="match status" value="1"/>
</dbReference>
<dbReference type="Pfam" id="PF16555">
    <property type="entry name" value="GramPos_pilinD1"/>
    <property type="match status" value="1"/>
</dbReference>
<keyword evidence="5" id="KW-0472">Membrane</keyword>
<evidence type="ECO:0000256" key="2">
    <source>
        <dbReference type="ARBA" id="ARBA00022525"/>
    </source>
</evidence>
<dbReference type="AlphaFoldDB" id="A0A0R1QS14"/>
<keyword evidence="4" id="KW-0572">Peptidoglycan-anchor</keyword>
<name>A0A0R1QS14_9LACO</name>
<evidence type="ECO:0000256" key="4">
    <source>
        <dbReference type="ARBA" id="ARBA00023088"/>
    </source>
</evidence>
<evidence type="ECO:0000313" key="10">
    <source>
        <dbReference type="EMBL" id="KRL45178.1"/>
    </source>
</evidence>
<dbReference type="InterPro" id="IPR013783">
    <property type="entry name" value="Ig-like_fold"/>
</dbReference>
<keyword evidence="2" id="KW-0964">Secreted</keyword>
<accession>A0A0R1QS14</accession>
<dbReference type="InterPro" id="IPR019931">
    <property type="entry name" value="LPXTG_anchor"/>
</dbReference>
<evidence type="ECO:0000256" key="3">
    <source>
        <dbReference type="ARBA" id="ARBA00022729"/>
    </source>
</evidence>
<protein>
    <submittedName>
        <fullName evidence="10">Cell wall surface anchor family protein</fullName>
    </submittedName>
</protein>
<dbReference type="Gene3D" id="2.60.40.740">
    <property type="match status" value="1"/>
</dbReference>
<keyword evidence="5" id="KW-1133">Transmembrane helix</keyword>
<feature type="domain" description="Gram-positive pilin subunit D1 N-terminal" evidence="8">
    <location>
        <begin position="58"/>
        <end position="218"/>
    </location>
</feature>
<evidence type="ECO:0000256" key="1">
    <source>
        <dbReference type="ARBA" id="ARBA00022512"/>
    </source>
</evidence>
<dbReference type="PATRIC" id="fig|1423769.4.peg.876"/>
<comment type="caution">
    <text evidence="10">The sequence shown here is derived from an EMBL/GenBank/DDBJ whole genome shotgun (WGS) entry which is preliminary data.</text>
</comment>
<dbReference type="EMBL" id="AZEU01000133">
    <property type="protein sequence ID" value="KRL45178.1"/>
    <property type="molecule type" value="Genomic_DNA"/>
</dbReference>
<dbReference type="InterPro" id="IPR041033">
    <property type="entry name" value="SpaA_PFL_dom_1"/>
</dbReference>
<evidence type="ECO:0000256" key="6">
    <source>
        <dbReference type="SAM" id="SignalP"/>
    </source>
</evidence>
<feature type="chain" id="PRO_5006409577" evidence="6">
    <location>
        <begin position="42"/>
        <end position="683"/>
    </location>
</feature>
<gene>
    <name evidence="10" type="ORF">FD01_GL000820</name>
</gene>
<keyword evidence="1" id="KW-0134">Cell wall</keyword>
<feature type="domain" description="SpaA-like prealbumin fold" evidence="9">
    <location>
        <begin position="238"/>
        <end position="289"/>
    </location>
</feature>
<dbReference type="OrthoDB" id="3263741at2"/>
<feature type="signal peptide" evidence="6">
    <location>
        <begin position="1"/>
        <end position="41"/>
    </location>
</feature>
<proteinExistence type="predicted"/>
<dbReference type="Proteomes" id="UP000051790">
    <property type="component" value="Unassembled WGS sequence"/>
</dbReference>
<dbReference type="Gene3D" id="2.60.40.10">
    <property type="entry name" value="Immunoglobulins"/>
    <property type="match status" value="3"/>
</dbReference>
<keyword evidence="5" id="KW-0812">Transmembrane</keyword>
<dbReference type="RefSeq" id="WP_056963511.1">
    <property type="nucleotide sequence ID" value="NZ_AZEU01000133.1"/>
</dbReference>
<keyword evidence="3 6" id="KW-0732">Signal</keyword>
<feature type="domain" description="Gram-positive cocci surface proteins LPxTG" evidence="7">
    <location>
        <begin position="641"/>
        <end position="675"/>
    </location>
</feature>
<evidence type="ECO:0000313" key="11">
    <source>
        <dbReference type="Proteomes" id="UP000051790"/>
    </source>
</evidence>
<sequence length="683" mass="72864">MNQVKKVKHLRLAFTVCGVALALGAGSAFVINATNSSTVHAAEVQLDANSDFARLAPTTVNYTVHKGMTLLGKTQASVVDDGNAQSWNNDTTDFDPAKYGKVGYTAYDITNTIESGDMTDAGLKAIGDDIAKDPTGNYYIKNAQTKTAEQFITSGSITTFKNLAASDDNSEHHVWAIIETTHPKGLVTQISQPIIVALPLTNTAGTAWQTESNGYPKNIVQQLKFTLTKHGDSPSGDGKTSYLPGIPFQLYTGKPGSGKATGTVVKTDANGALTVSGLVRGDYYFVEESSSDVADIDSDSDATYLLGADARNDSANKLTFSIGEDGVDPSTLHADVMNYHAPDMQKTLEDDHNSFTEGTLADFKTAIHIPNDINGGTGSEIAGQSYITEPYGVFEGTDTADAGLTWDRAEANFKATIDINSNGKVDDGDVTLKEGTDYTLTDLADGRGYKIQFIVNDGKVSDTVAKYQGGDINLTYSEVINNDAVIDSALYNTFDLGYQNHPLNVGKQHTRHIKHKVPVYTYGARFTKQSSGLFGTGIARTPLEGAQFVVQNANGKFFNGFKDGSDDDAIAEAQWVDKAANVTAGILTSDKDGNFAIKGLIAGNYVLQEVKAPTGYELNNHSQKFVVGPNTYTNTVYVASDDAKPTLPNTGSNEFKALIAISIVVIAGVAAVSVYEVKKHKVA</sequence>
<dbReference type="Pfam" id="PF00746">
    <property type="entry name" value="Gram_pos_anchor"/>
    <property type="match status" value="1"/>
</dbReference>
<reference evidence="10 11" key="1">
    <citation type="journal article" date="2015" name="Genome Announc.">
        <title>Expanding the biotechnology potential of lactobacilli through comparative genomics of 213 strains and associated genera.</title>
        <authorList>
            <person name="Sun Z."/>
            <person name="Harris H.M."/>
            <person name="McCann A."/>
            <person name="Guo C."/>
            <person name="Argimon S."/>
            <person name="Zhang W."/>
            <person name="Yang X."/>
            <person name="Jeffery I.B."/>
            <person name="Cooney J.C."/>
            <person name="Kagawa T.F."/>
            <person name="Liu W."/>
            <person name="Song Y."/>
            <person name="Salvetti E."/>
            <person name="Wrobel A."/>
            <person name="Rasinkangas P."/>
            <person name="Parkhill J."/>
            <person name="Rea M.C."/>
            <person name="O'Sullivan O."/>
            <person name="Ritari J."/>
            <person name="Douillard F.P."/>
            <person name="Paul Ross R."/>
            <person name="Yang R."/>
            <person name="Briner A.E."/>
            <person name="Felis G.E."/>
            <person name="de Vos W.M."/>
            <person name="Barrangou R."/>
            <person name="Klaenhammer T.R."/>
            <person name="Caufield P.W."/>
            <person name="Cui Y."/>
            <person name="Zhang H."/>
            <person name="O'Toole P.W."/>
        </authorList>
    </citation>
    <scope>NUCLEOTIDE SEQUENCE [LARGE SCALE GENOMIC DNA]</scope>
    <source>
        <strain evidence="10 11">DSM 13343</strain>
    </source>
</reference>
<feature type="transmembrane region" description="Helical" evidence="5">
    <location>
        <begin position="657"/>
        <end position="677"/>
    </location>
</feature>
<evidence type="ECO:0000256" key="5">
    <source>
        <dbReference type="SAM" id="Phobius"/>
    </source>
</evidence>
<keyword evidence="11" id="KW-1185">Reference proteome</keyword>